<dbReference type="OrthoDB" id="3664645at2759"/>
<dbReference type="PROSITE" id="PS50088">
    <property type="entry name" value="ANK_REPEAT"/>
    <property type="match status" value="2"/>
</dbReference>
<keyword evidence="5" id="KW-1185">Reference proteome</keyword>
<keyword evidence="2 3" id="KW-0040">ANK repeat</keyword>
<sequence>MLRRMRHIAQPLLSRASTVRDFTLSSLPPTANHATAPSIDVARMHAKLQRLCDDNDFAGIVEEVAAYYRPLLQPLEGTAFDPVMTARVEEEAMALLAKYLQQDAATLLYENLQAMTAASPLVQPTPCTMSFLMSMLSSTDVEAAMDLALGRGVDPTALMNASYLEALISTKQLAKAAAFWRQLSDANGPRNPSGYHQAIDLFQTLQSVKDLKRIADDIVLHRIPLCELDYQNLMLGLAAGYQNKNDQANGAKYAEAVLMLLDNMQRVDSLSPSLGPIDVITMDARNYLGACDAATTTSTSLLVDAAPTNDVALHNGENPNSSNENGVAAIVDVSLAQGVAATVPDIWGSPLYRAVLFNEPEKVKSLLPSSDIDAVTGGGDYPLYNAALNGRLEIVQLLVEAGATVAPANKDGGTPLMAAAMKGQLATVARLLQEASLHEGSTALYWAVNSQQPDDDTQMVAILSMLLAAGANPLLATNTNPTVFTQAITRGWRDVAELLLPYFDIDAGDLCYDETKTLQHFSYLRLAINTRRAHIVSWLLELGADANQEIDGHLPLLDAVMHSDASTLAVLLPYMKDLEVINPYGHTAVFVATIRAKVEMLQLLAAHGANVACVDQAQEPKTAIVMASLLGHAAVVHCLLELGAPIDVPNVVRFHFRKN</sequence>
<dbReference type="Proteomes" id="UP000030745">
    <property type="component" value="Unassembled WGS sequence"/>
</dbReference>
<dbReference type="InterPro" id="IPR002110">
    <property type="entry name" value="Ankyrin_rpt"/>
</dbReference>
<dbReference type="AlphaFoldDB" id="A0A067CGB1"/>
<dbReference type="Pfam" id="PF12796">
    <property type="entry name" value="Ank_2"/>
    <property type="match status" value="2"/>
</dbReference>
<dbReference type="Gene3D" id="1.25.40.20">
    <property type="entry name" value="Ankyrin repeat-containing domain"/>
    <property type="match status" value="2"/>
</dbReference>
<evidence type="ECO:0000313" key="4">
    <source>
        <dbReference type="EMBL" id="KDO29779.1"/>
    </source>
</evidence>
<evidence type="ECO:0000313" key="5">
    <source>
        <dbReference type="Proteomes" id="UP000030745"/>
    </source>
</evidence>
<protein>
    <submittedName>
        <fullName evidence="4">Uncharacterized protein</fullName>
    </submittedName>
</protein>
<evidence type="ECO:0000256" key="1">
    <source>
        <dbReference type="ARBA" id="ARBA00022737"/>
    </source>
</evidence>
<feature type="repeat" description="ANK" evidence="3">
    <location>
        <begin position="378"/>
        <end position="410"/>
    </location>
</feature>
<dbReference type="PROSITE" id="PS50297">
    <property type="entry name" value="ANK_REP_REGION"/>
    <property type="match status" value="1"/>
</dbReference>
<dbReference type="VEuPathDB" id="FungiDB:SPRG_04895"/>
<proteinExistence type="predicted"/>
<dbReference type="RefSeq" id="XP_012199425.1">
    <property type="nucleotide sequence ID" value="XM_012344035.1"/>
</dbReference>
<evidence type="ECO:0000256" key="3">
    <source>
        <dbReference type="PROSITE-ProRule" id="PRU00023"/>
    </source>
</evidence>
<dbReference type="GeneID" id="24127312"/>
<dbReference type="STRING" id="695850.A0A067CGB1"/>
<reference evidence="4 5" key="1">
    <citation type="journal article" date="2013" name="PLoS Genet.">
        <title>Distinctive expansion of potential virulence genes in the genome of the oomycete fish pathogen Saprolegnia parasitica.</title>
        <authorList>
            <person name="Jiang R.H."/>
            <person name="de Bruijn I."/>
            <person name="Haas B.J."/>
            <person name="Belmonte R."/>
            <person name="Lobach L."/>
            <person name="Christie J."/>
            <person name="van den Ackerveken G."/>
            <person name="Bottin A."/>
            <person name="Bulone V."/>
            <person name="Diaz-Moreno S.M."/>
            <person name="Dumas B."/>
            <person name="Fan L."/>
            <person name="Gaulin E."/>
            <person name="Govers F."/>
            <person name="Grenville-Briggs L.J."/>
            <person name="Horner N.R."/>
            <person name="Levin J.Z."/>
            <person name="Mammella M."/>
            <person name="Meijer H.J."/>
            <person name="Morris P."/>
            <person name="Nusbaum C."/>
            <person name="Oome S."/>
            <person name="Phillips A.J."/>
            <person name="van Rooyen D."/>
            <person name="Rzeszutek E."/>
            <person name="Saraiva M."/>
            <person name="Secombes C.J."/>
            <person name="Seidl M.F."/>
            <person name="Snel B."/>
            <person name="Stassen J.H."/>
            <person name="Sykes S."/>
            <person name="Tripathy S."/>
            <person name="van den Berg H."/>
            <person name="Vega-Arreguin J.C."/>
            <person name="Wawra S."/>
            <person name="Young S.K."/>
            <person name="Zeng Q."/>
            <person name="Dieguez-Uribeondo J."/>
            <person name="Russ C."/>
            <person name="Tyler B.M."/>
            <person name="van West P."/>
        </authorList>
    </citation>
    <scope>NUCLEOTIDE SEQUENCE [LARGE SCALE GENOMIC DNA]</scope>
    <source>
        <strain evidence="4 5">CBS 223.65</strain>
    </source>
</reference>
<dbReference type="SUPFAM" id="SSF48403">
    <property type="entry name" value="Ankyrin repeat"/>
    <property type="match status" value="1"/>
</dbReference>
<keyword evidence="1" id="KW-0677">Repeat</keyword>
<feature type="repeat" description="ANK" evidence="3">
    <location>
        <begin position="584"/>
        <end position="616"/>
    </location>
</feature>
<dbReference type="InterPro" id="IPR036770">
    <property type="entry name" value="Ankyrin_rpt-contain_sf"/>
</dbReference>
<name>A0A067CGB1_SAPPC</name>
<dbReference type="SMART" id="SM00248">
    <property type="entry name" value="ANK"/>
    <property type="match status" value="7"/>
</dbReference>
<accession>A0A067CGB1</accession>
<gene>
    <name evidence="4" type="ORF">SPRG_04895</name>
</gene>
<evidence type="ECO:0000256" key="2">
    <source>
        <dbReference type="ARBA" id="ARBA00023043"/>
    </source>
</evidence>
<dbReference type="KEGG" id="spar:SPRG_04895"/>
<dbReference type="EMBL" id="KK583204">
    <property type="protein sequence ID" value="KDO29779.1"/>
    <property type="molecule type" value="Genomic_DNA"/>
</dbReference>
<organism evidence="4 5">
    <name type="scientific">Saprolegnia parasitica (strain CBS 223.65)</name>
    <dbReference type="NCBI Taxonomy" id="695850"/>
    <lineage>
        <taxon>Eukaryota</taxon>
        <taxon>Sar</taxon>
        <taxon>Stramenopiles</taxon>
        <taxon>Oomycota</taxon>
        <taxon>Saprolegniomycetes</taxon>
        <taxon>Saprolegniales</taxon>
        <taxon>Saprolegniaceae</taxon>
        <taxon>Saprolegnia</taxon>
    </lineage>
</organism>
<dbReference type="PANTHER" id="PTHR24198">
    <property type="entry name" value="ANKYRIN REPEAT AND PROTEIN KINASE DOMAIN-CONTAINING PROTEIN"/>
    <property type="match status" value="1"/>
</dbReference>
<dbReference type="PANTHER" id="PTHR24198:SF165">
    <property type="entry name" value="ANKYRIN REPEAT-CONTAINING PROTEIN-RELATED"/>
    <property type="match status" value="1"/>
</dbReference>